<comment type="caution">
    <text evidence="2">The sequence shown here is derived from an EMBL/GenBank/DDBJ whole genome shotgun (WGS) entry which is preliminary data.</text>
</comment>
<protein>
    <submittedName>
        <fullName evidence="2">Uncharacterized protein</fullName>
    </submittedName>
</protein>
<dbReference type="AlphaFoldDB" id="A0AAD7DUD2"/>
<sequence length="802" mass="89497">MGADHVTANVSQHFTSAGRHRRIPEDHQSKLEFRFIFLMNVACRICYGLGYPFSAPPTPDRSPPSAPAPTGHAKEFIDGLGLTDILPKDKRFDGKAESRQIHRKVHTLAQATGRMYTKQLKDYADTTQILERVQLHFLHANLIADMTMDVTARTKNQQALIAVNTRDIGMVNDRLETLELLVMTRECLFAETMSRHKYGITQILKRHRKSIVLATLLQSTEDDINDYKRWIGALPLENTAFNASNVMDWIKLDTFNDYLTFLAERSEIPTPNLHPRPQSDIIKISDDEEPVRNRPVVDNIIEVSDSDSEGAVAPDPPCIKLEVKSEPGIVSPPLPAGQPKCRKIHISRTESVDRVVELTAISERYPISDLDTAFTLDLSHDPRSKGTTKAGKPKGLDYFLKAEDQACNGGYKCEYFDPEFLADYERTDGEDMTLTREIFARKLVQNQRDSGSAAGRTASFSRVVQRYKTRGCIKAGCSGVPVLRKRGEGPSSDGKLQFVGCSKWTKADKWKHTYAAIPADVDEPILESYMDGSGLLPADLEDHGDPDGVCAQLSHPRHAKQNQCPHVHLLDGKTVTGAMIRHPCPVTKIVYTSKDPEVQKCVVIFRGHHSHPPWPMEKPGHAAKEDVKRSVAAAAHTTKAILGTNIDVKHPAFRDTRRLRDEVSHLKTDATPITTKGSGRHSYRTEHDNIGESITDVQSGRLSSRPQPPSAPSGRAGGSRWQGREGDKIRMAPTFMLHDAAVNEPACANSIFRAKVAMILRRMRGARPDLPEHRIDKPHTSRAPRWDRRTRTHFVSGSAQEC</sequence>
<reference evidence="2" key="1">
    <citation type="submission" date="2023-03" db="EMBL/GenBank/DDBJ databases">
        <title>Massive genome expansion in bonnet fungi (Mycena s.s.) driven by repeated elements and novel gene families across ecological guilds.</title>
        <authorList>
            <consortium name="Lawrence Berkeley National Laboratory"/>
            <person name="Harder C.B."/>
            <person name="Miyauchi S."/>
            <person name="Viragh M."/>
            <person name="Kuo A."/>
            <person name="Thoen E."/>
            <person name="Andreopoulos B."/>
            <person name="Lu D."/>
            <person name="Skrede I."/>
            <person name="Drula E."/>
            <person name="Henrissat B."/>
            <person name="Morin E."/>
            <person name="Kohler A."/>
            <person name="Barry K."/>
            <person name="LaButti K."/>
            <person name="Morin E."/>
            <person name="Salamov A."/>
            <person name="Lipzen A."/>
            <person name="Mereny Z."/>
            <person name="Hegedus B."/>
            <person name="Baldrian P."/>
            <person name="Stursova M."/>
            <person name="Weitz H."/>
            <person name="Taylor A."/>
            <person name="Grigoriev I.V."/>
            <person name="Nagy L.G."/>
            <person name="Martin F."/>
            <person name="Kauserud H."/>
        </authorList>
    </citation>
    <scope>NUCLEOTIDE SEQUENCE</scope>
    <source>
        <strain evidence="2">CBHHK182m</strain>
    </source>
</reference>
<name>A0AAD7DUD2_9AGAR</name>
<feature type="region of interest" description="Disordered" evidence="1">
    <location>
        <begin position="670"/>
        <end position="724"/>
    </location>
</feature>
<dbReference type="EMBL" id="JARKIB010000576">
    <property type="protein sequence ID" value="KAJ7699155.1"/>
    <property type="molecule type" value="Genomic_DNA"/>
</dbReference>
<accession>A0AAD7DUD2</accession>
<keyword evidence="3" id="KW-1185">Reference proteome</keyword>
<evidence type="ECO:0000313" key="2">
    <source>
        <dbReference type="EMBL" id="KAJ7699155.1"/>
    </source>
</evidence>
<evidence type="ECO:0000256" key="1">
    <source>
        <dbReference type="SAM" id="MobiDB-lite"/>
    </source>
</evidence>
<feature type="compositionally biased region" description="Polar residues" evidence="1">
    <location>
        <begin position="695"/>
        <end position="705"/>
    </location>
</feature>
<evidence type="ECO:0000313" key="3">
    <source>
        <dbReference type="Proteomes" id="UP001215598"/>
    </source>
</evidence>
<organism evidence="2 3">
    <name type="scientific">Mycena metata</name>
    <dbReference type="NCBI Taxonomy" id="1033252"/>
    <lineage>
        <taxon>Eukaryota</taxon>
        <taxon>Fungi</taxon>
        <taxon>Dikarya</taxon>
        <taxon>Basidiomycota</taxon>
        <taxon>Agaricomycotina</taxon>
        <taxon>Agaricomycetes</taxon>
        <taxon>Agaricomycetidae</taxon>
        <taxon>Agaricales</taxon>
        <taxon>Marasmiineae</taxon>
        <taxon>Mycenaceae</taxon>
        <taxon>Mycena</taxon>
    </lineage>
</organism>
<gene>
    <name evidence="2" type="ORF">B0H16DRAFT_1484247</name>
</gene>
<proteinExistence type="predicted"/>
<dbReference type="Proteomes" id="UP001215598">
    <property type="component" value="Unassembled WGS sequence"/>
</dbReference>